<dbReference type="RefSeq" id="WP_120180725.1">
    <property type="nucleotide sequence ID" value="NZ_CBINCU010000011.1"/>
</dbReference>
<dbReference type="FunFam" id="3.40.50.720:FF:000084">
    <property type="entry name" value="Short-chain dehydrogenase reductase"/>
    <property type="match status" value="1"/>
</dbReference>
<dbReference type="PRINTS" id="PR00080">
    <property type="entry name" value="SDRFAMILY"/>
</dbReference>
<organism evidence="3 4">
    <name type="scientific">Pelobium manganitolerans</name>
    <dbReference type="NCBI Taxonomy" id="1842495"/>
    <lineage>
        <taxon>Bacteria</taxon>
        <taxon>Pseudomonadati</taxon>
        <taxon>Bacteroidota</taxon>
        <taxon>Sphingobacteriia</taxon>
        <taxon>Sphingobacteriales</taxon>
        <taxon>Sphingobacteriaceae</taxon>
        <taxon>Pelobium</taxon>
    </lineage>
</organism>
<dbReference type="InterPro" id="IPR036291">
    <property type="entry name" value="NAD(P)-bd_dom_sf"/>
</dbReference>
<dbReference type="Pfam" id="PF13561">
    <property type="entry name" value="adh_short_C2"/>
    <property type="match status" value="1"/>
</dbReference>
<dbReference type="PROSITE" id="PS00061">
    <property type="entry name" value="ADH_SHORT"/>
    <property type="match status" value="1"/>
</dbReference>
<name>A0A419SA45_9SPHI</name>
<dbReference type="Proteomes" id="UP000283433">
    <property type="component" value="Unassembled WGS sequence"/>
</dbReference>
<evidence type="ECO:0000256" key="2">
    <source>
        <dbReference type="ARBA" id="ARBA00023002"/>
    </source>
</evidence>
<dbReference type="PANTHER" id="PTHR42760:SF5">
    <property type="entry name" value="2-DEHYDRO-3-DEOXY-D-GLUCONATE 5-DEHYDROGENASE"/>
    <property type="match status" value="1"/>
</dbReference>
<reference evidence="3 4" key="1">
    <citation type="submission" date="2016-07" db="EMBL/GenBank/DDBJ databases">
        <title>Genome of Pelobium manganitolerans.</title>
        <authorList>
            <person name="Wu S."/>
            <person name="Wang G."/>
        </authorList>
    </citation>
    <scope>NUCLEOTIDE SEQUENCE [LARGE SCALE GENOMIC DNA]</scope>
    <source>
        <strain evidence="3 4">YS-25</strain>
    </source>
</reference>
<accession>A0A419SA45</accession>
<proteinExistence type="inferred from homology"/>
<dbReference type="InterPro" id="IPR002347">
    <property type="entry name" value="SDR_fam"/>
</dbReference>
<dbReference type="InterPro" id="IPR020904">
    <property type="entry name" value="Sc_DH/Rdtase_CS"/>
</dbReference>
<dbReference type="GO" id="GO:0016616">
    <property type="term" value="F:oxidoreductase activity, acting on the CH-OH group of donors, NAD or NADP as acceptor"/>
    <property type="evidence" value="ECO:0007669"/>
    <property type="project" value="TreeGrafter"/>
</dbReference>
<dbReference type="EMBL" id="MBTA01000003">
    <property type="protein sequence ID" value="RKD19077.1"/>
    <property type="molecule type" value="Genomic_DNA"/>
</dbReference>
<keyword evidence="4" id="KW-1185">Reference proteome</keyword>
<dbReference type="OrthoDB" id="9804104at2"/>
<sequence length="253" mass="26723">MNLFDLSGKIALVTGCNKGIGKGMALALAQAGADIIGVSASMALSGSDTEKEVEQLGRKFKAYQCNFGDRASLEAFIEKVKAENPVIDILVNNAGTIQRAPIAEHPNDMWDNVLSINLDAPFILTREIGKRMVERGSGKIIFTASLLTFQGGITVPGYAASKGAVGSLVKAFANEWASKGVNVNAVAPGYIATDNTTALRNDEERSKSILSRIPAGRWGTPEDFGGVTVFLASKAADYVHGSIITVDGGWMGR</sequence>
<evidence type="ECO:0000313" key="4">
    <source>
        <dbReference type="Proteomes" id="UP000283433"/>
    </source>
</evidence>
<dbReference type="SUPFAM" id="SSF51735">
    <property type="entry name" value="NAD(P)-binding Rossmann-fold domains"/>
    <property type="match status" value="1"/>
</dbReference>
<gene>
    <name evidence="3" type="ORF">BCY91_14490</name>
</gene>
<keyword evidence="2" id="KW-0560">Oxidoreductase</keyword>
<dbReference type="Gene3D" id="3.40.50.720">
    <property type="entry name" value="NAD(P)-binding Rossmann-like Domain"/>
    <property type="match status" value="1"/>
</dbReference>
<dbReference type="AlphaFoldDB" id="A0A419SA45"/>
<dbReference type="PANTHER" id="PTHR42760">
    <property type="entry name" value="SHORT-CHAIN DEHYDROGENASES/REDUCTASES FAMILY MEMBER"/>
    <property type="match status" value="1"/>
</dbReference>
<comment type="caution">
    <text evidence="3">The sequence shown here is derived from an EMBL/GenBank/DDBJ whole genome shotgun (WGS) entry which is preliminary data.</text>
</comment>
<comment type="similarity">
    <text evidence="1">Belongs to the short-chain dehydrogenases/reductases (SDR) family.</text>
</comment>
<protein>
    <submittedName>
        <fullName evidence="3">2-deoxy-D-gluconate 3-dehydrogenase</fullName>
    </submittedName>
</protein>
<evidence type="ECO:0000256" key="1">
    <source>
        <dbReference type="ARBA" id="ARBA00006484"/>
    </source>
</evidence>
<evidence type="ECO:0000313" key="3">
    <source>
        <dbReference type="EMBL" id="RKD19077.1"/>
    </source>
</evidence>
<dbReference type="PRINTS" id="PR00081">
    <property type="entry name" value="GDHRDH"/>
</dbReference>